<evidence type="ECO:0000313" key="1">
    <source>
        <dbReference type="EMBL" id="KAF4133578.1"/>
    </source>
</evidence>
<comment type="caution">
    <text evidence="1">The sequence shown here is derived from an EMBL/GenBank/DDBJ whole genome shotgun (WGS) entry which is preliminary data.</text>
</comment>
<dbReference type="Pfam" id="PF00106">
    <property type="entry name" value="adh_short"/>
    <property type="match status" value="1"/>
</dbReference>
<dbReference type="InterPro" id="IPR036291">
    <property type="entry name" value="NAD(P)-bd_dom_sf"/>
</dbReference>
<proteinExistence type="predicted"/>
<reference evidence="1" key="1">
    <citation type="submission" date="2020-03" db="EMBL/GenBank/DDBJ databases">
        <title>Hybrid Assembly of Korean Phytophthora infestans isolates.</title>
        <authorList>
            <person name="Prokchorchik M."/>
            <person name="Lee Y."/>
            <person name="Seo J."/>
            <person name="Cho J.-H."/>
            <person name="Park Y.-E."/>
            <person name="Jang D.-C."/>
            <person name="Im J.-S."/>
            <person name="Choi J.-G."/>
            <person name="Park H.-J."/>
            <person name="Lee G.-B."/>
            <person name="Lee Y.-G."/>
            <person name="Hong S.-Y."/>
            <person name="Cho K."/>
            <person name="Sohn K.H."/>
        </authorList>
    </citation>
    <scope>NUCLEOTIDE SEQUENCE</scope>
    <source>
        <strain evidence="1">KR_2_A2</strain>
    </source>
</reference>
<accession>A0A8S9U5R7</accession>
<dbReference type="InterPro" id="IPR002347">
    <property type="entry name" value="SDR_fam"/>
</dbReference>
<gene>
    <name evidence="1" type="ORF">GN958_ATG16915</name>
</gene>
<evidence type="ECO:0000313" key="2">
    <source>
        <dbReference type="Proteomes" id="UP000704712"/>
    </source>
</evidence>
<sequence length="60" mass="6493">MGSKSTTLLPEASRPWNATHVPSQRNKIVIVTGGNSGIGFFTALELARMEAHVVLACRNR</sequence>
<protein>
    <submittedName>
        <fullName evidence="1">Short chain dehydrogenase</fullName>
    </submittedName>
</protein>
<dbReference type="AlphaFoldDB" id="A0A8S9U5R7"/>
<dbReference type="Proteomes" id="UP000704712">
    <property type="component" value="Unassembled WGS sequence"/>
</dbReference>
<dbReference type="EMBL" id="JAACNO010002359">
    <property type="protein sequence ID" value="KAF4133578.1"/>
    <property type="molecule type" value="Genomic_DNA"/>
</dbReference>
<name>A0A8S9U5R7_PHYIN</name>
<organism evidence="1 2">
    <name type="scientific">Phytophthora infestans</name>
    <name type="common">Potato late blight agent</name>
    <name type="synonym">Botrytis infestans</name>
    <dbReference type="NCBI Taxonomy" id="4787"/>
    <lineage>
        <taxon>Eukaryota</taxon>
        <taxon>Sar</taxon>
        <taxon>Stramenopiles</taxon>
        <taxon>Oomycota</taxon>
        <taxon>Peronosporomycetes</taxon>
        <taxon>Peronosporales</taxon>
        <taxon>Peronosporaceae</taxon>
        <taxon>Phytophthora</taxon>
    </lineage>
</organism>
<dbReference type="Gene3D" id="3.40.50.720">
    <property type="entry name" value="NAD(P)-binding Rossmann-like Domain"/>
    <property type="match status" value="1"/>
</dbReference>
<dbReference type="SUPFAM" id="SSF51735">
    <property type="entry name" value="NAD(P)-binding Rossmann-fold domains"/>
    <property type="match status" value="1"/>
</dbReference>